<comment type="caution">
    <text evidence="2">The sequence shown here is derived from an EMBL/GenBank/DDBJ whole genome shotgun (WGS) entry which is preliminary data.</text>
</comment>
<evidence type="ECO:0000313" key="2">
    <source>
        <dbReference type="EMBL" id="GBM39038.1"/>
    </source>
</evidence>
<name>A0A4Y2FEF4_ARAVE</name>
<protein>
    <submittedName>
        <fullName evidence="2">Uncharacterized protein</fullName>
    </submittedName>
</protein>
<dbReference type="AlphaFoldDB" id="A0A4Y2FEF4"/>
<organism evidence="2 3">
    <name type="scientific">Araneus ventricosus</name>
    <name type="common">Orbweaver spider</name>
    <name type="synonym">Epeira ventricosa</name>
    <dbReference type="NCBI Taxonomy" id="182803"/>
    <lineage>
        <taxon>Eukaryota</taxon>
        <taxon>Metazoa</taxon>
        <taxon>Ecdysozoa</taxon>
        <taxon>Arthropoda</taxon>
        <taxon>Chelicerata</taxon>
        <taxon>Arachnida</taxon>
        <taxon>Araneae</taxon>
        <taxon>Araneomorphae</taxon>
        <taxon>Entelegynae</taxon>
        <taxon>Araneoidea</taxon>
        <taxon>Araneidae</taxon>
        <taxon>Araneus</taxon>
    </lineage>
</organism>
<dbReference type="Proteomes" id="UP000499080">
    <property type="component" value="Unassembled WGS sequence"/>
</dbReference>
<feature type="region of interest" description="Disordered" evidence="1">
    <location>
        <begin position="94"/>
        <end position="120"/>
    </location>
</feature>
<keyword evidence="3" id="KW-1185">Reference proteome</keyword>
<gene>
    <name evidence="2" type="ORF">AVEN_70210_1</name>
</gene>
<dbReference type="EMBL" id="BGPR01000882">
    <property type="protein sequence ID" value="GBM39038.1"/>
    <property type="molecule type" value="Genomic_DNA"/>
</dbReference>
<proteinExistence type="predicted"/>
<evidence type="ECO:0000313" key="3">
    <source>
        <dbReference type="Proteomes" id="UP000499080"/>
    </source>
</evidence>
<sequence length="120" mass="13872">MSCELLTHPRFDHAHPSEIRDRTDNVNQRVTKLDAGEERDTSEQVKMNRVNHKFRFETIGRKTRRISRTIATLIPNTGRVFSPSLRRKKCVGLPEFHSHSSSGPEEKKSTCNPRTPLKYS</sequence>
<reference evidence="2 3" key="1">
    <citation type="journal article" date="2019" name="Sci. Rep.">
        <title>Orb-weaving spider Araneus ventricosus genome elucidates the spidroin gene catalogue.</title>
        <authorList>
            <person name="Kono N."/>
            <person name="Nakamura H."/>
            <person name="Ohtoshi R."/>
            <person name="Moran D.A.P."/>
            <person name="Shinohara A."/>
            <person name="Yoshida Y."/>
            <person name="Fujiwara M."/>
            <person name="Mori M."/>
            <person name="Tomita M."/>
            <person name="Arakawa K."/>
        </authorList>
    </citation>
    <scope>NUCLEOTIDE SEQUENCE [LARGE SCALE GENOMIC DNA]</scope>
</reference>
<accession>A0A4Y2FEF4</accession>
<evidence type="ECO:0000256" key="1">
    <source>
        <dbReference type="SAM" id="MobiDB-lite"/>
    </source>
</evidence>